<reference evidence="1" key="1">
    <citation type="submission" date="2019-08" db="EMBL/GenBank/DDBJ databases">
        <authorList>
            <person name="Kucharzyk K."/>
            <person name="Murdoch R.W."/>
            <person name="Higgins S."/>
            <person name="Loffler F."/>
        </authorList>
    </citation>
    <scope>NUCLEOTIDE SEQUENCE</scope>
</reference>
<evidence type="ECO:0000313" key="1">
    <source>
        <dbReference type="EMBL" id="MPM36072.1"/>
    </source>
</evidence>
<comment type="caution">
    <text evidence="1">The sequence shown here is derived from an EMBL/GenBank/DDBJ whole genome shotgun (WGS) entry which is preliminary data.</text>
</comment>
<sequence>MNFCCGILYDNLLAAGVAGDHKCLGLRHNLKVIAVTGIDHLIIVSVVAFDKNAIPIANIQYAARFKHLNGVFLCKIHPCAHAVCYRCPQG</sequence>
<dbReference type="AlphaFoldDB" id="A0A644Z5H1"/>
<dbReference type="EMBL" id="VSSQ01007487">
    <property type="protein sequence ID" value="MPM36072.1"/>
    <property type="molecule type" value="Genomic_DNA"/>
</dbReference>
<name>A0A644Z5H1_9ZZZZ</name>
<protein>
    <submittedName>
        <fullName evidence="1">Uncharacterized protein</fullName>
    </submittedName>
</protein>
<proteinExistence type="predicted"/>
<organism evidence="1">
    <name type="scientific">bioreactor metagenome</name>
    <dbReference type="NCBI Taxonomy" id="1076179"/>
    <lineage>
        <taxon>unclassified sequences</taxon>
        <taxon>metagenomes</taxon>
        <taxon>ecological metagenomes</taxon>
    </lineage>
</organism>
<gene>
    <name evidence="1" type="ORF">SDC9_82667</name>
</gene>
<accession>A0A644Z5H1</accession>